<evidence type="ECO:0000313" key="3">
    <source>
        <dbReference type="Proteomes" id="UP000249260"/>
    </source>
</evidence>
<organism evidence="2 3">
    <name type="scientific">Paenibacillus montanisoli</name>
    <dbReference type="NCBI Taxonomy" id="2081970"/>
    <lineage>
        <taxon>Bacteria</taxon>
        <taxon>Bacillati</taxon>
        <taxon>Bacillota</taxon>
        <taxon>Bacilli</taxon>
        <taxon>Bacillales</taxon>
        <taxon>Paenibacillaceae</taxon>
        <taxon>Paenibacillus</taxon>
    </lineage>
</organism>
<gene>
    <name evidence="2" type="ORF">DL346_16310</name>
</gene>
<protein>
    <recommendedName>
        <fullName evidence="1">UPF0398 protein DL346_16310</fullName>
    </recommendedName>
</protein>
<dbReference type="EMBL" id="QLUW01000003">
    <property type="protein sequence ID" value="RAP74961.1"/>
    <property type="molecule type" value="Genomic_DNA"/>
</dbReference>
<dbReference type="PANTHER" id="PTHR38440">
    <property type="entry name" value="UPF0398 PROTEIN YPSA"/>
    <property type="match status" value="1"/>
</dbReference>
<sequence length="185" mass="21085">MKQVLISGYRATELGIFSAKHPGIAIIKKALRKQISALAEDGLEWVIVSGGWGVELWAAEVTIELKASYESLRLAIITPFLDQEENWNEQKKTTYAEIAARADYVNAISKQKYAGPWQFKARDRFLLDNSEGLILIYDEEQDGSPRYLLELARQHAEITPDYRIITISGQDLQSVAEEEQLYEYE</sequence>
<dbReference type="Gene3D" id="3.40.50.450">
    <property type="match status" value="1"/>
</dbReference>
<dbReference type="PIRSF" id="PIRSF021290">
    <property type="entry name" value="DUF1273"/>
    <property type="match status" value="1"/>
</dbReference>
<proteinExistence type="inferred from homology"/>
<dbReference type="Proteomes" id="UP000249260">
    <property type="component" value="Unassembled WGS sequence"/>
</dbReference>
<accession>A0A328U0I6</accession>
<dbReference type="HAMAP" id="MF_01575">
    <property type="entry name" value="UPF0398"/>
    <property type="match status" value="1"/>
</dbReference>
<comment type="similarity">
    <text evidence="1">Belongs to the UPF0398 family.</text>
</comment>
<dbReference type="NCBIfam" id="NF010181">
    <property type="entry name" value="PRK13660.1"/>
    <property type="match status" value="1"/>
</dbReference>
<dbReference type="AlphaFoldDB" id="A0A328U0I6"/>
<comment type="caution">
    <text evidence="2">The sequence shown here is derived from an EMBL/GenBank/DDBJ whole genome shotgun (WGS) entry which is preliminary data.</text>
</comment>
<dbReference type="InterPro" id="IPR010697">
    <property type="entry name" value="YspA"/>
</dbReference>
<dbReference type="Pfam" id="PF06908">
    <property type="entry name" value="YpsA"/>
    <property type="match status" value="1"/>
</dbReference>
<name>A0A328U0I6_9BACL</name>
<keyword evidence="3" id="KW-1185">Reference proteome</keyword>
<evidence type="ECO:0000313" key="2">
    <source>
        <dbReference type="EMBL" id="RAP74961.1"/>
    </source>
</evidence>
<reference evidence="2 3" key="1">
    <citation type="submission" date="2018-06" db="EMBL/GenBank/DDBJ databases">
        <title>Paenibacillus montanisoli sp. nov., isolated from mountain area soil.</title>
        <authorList>
            <person name="Wu M."/>
        </authorList>
    </citation>
    <scope>NUCLEOTIDE SEQUENCE [LARGE SCALE GENOMIC DNA]</scope>
    <source>
        <strain evidence="2 3">RA17</strain>
    </source>
</reference>
<dbReference type="SUPFAM" id="SSF102405">
    <property type="entry name" value="MCP/YpsA-like"/>
    <property type="match status" value="1"/>
</dbReference>
<dbReference type="PANTHER" id="PTHR38440:SF1">
    <property type="entry name" value="UPF0398 PROTEIN SPR0331"/>
    <property type="match status" value="1"/>
</dbReference>
<evidence type="ECO:0000256" key="1">
    <source>
        <dbReference type="HAMAP-Rule" id="MF_01575"/>
    </source>
</evidence>
<dbReference type="OrthoDB" id="2301957at2"/>